<sequence>MMHTLNQNLHRWRDEQEKAKLMREAKAAKTHRAGDGGKRPHGGQRNDAGKPFDRMPSSLSPKSEAPLLQLDGLHSPNGSLSTDELAQLGSALDEQANVLTAAALTLQARARKYIARVE</sequence>
<name>A0A7S2GSV1_9EUKA</name>
<dbReference type="EMBL" id="HBGU01038678">
    <property type="protein sequence ID" value="CAD9465875.1"/>
    <property type="molecule type" value="Transcribed_RNA"/>
</dbReference>
<feature type="compositionally biased region" description="Basic and acidic residues" evidence="1">
    <location>
        <begin position="11"/>
        <end position="38"/>
    </location>
</feature>
<organism evidence="2">
    <name type="scientific">Haptolina brevifila</name>
    <dbReference type="NCBI Taxonomy" id="156173"/>
    <lineage>
        <taxon>Eukaryota</taxon>
        <taxon>Haptista</taxon>
        <taxon>Haptophyta</taxon>
        <taxon>Prymnesiophyceae</taxon>
        <taxon>Prymnesiales</taxon>
        <taxon>Prymnesiaceae</taxon>
        <taxon>Haptolina</taxon>
    </lineage>
</organism>
<proteinExistence type="predicted"/>
<feature type="region of interest" description="Disordered" evidence="1">
    <location>
        <begin position="1"/>
        <end position="81"/>
    </location>
</feature>
<accession>A0A7S2GSV1</accession>
<protein>
    <submittedName>
        <fullName evidence="2">Uncharacterized protein</fullName>
    </submittedName>
</protein>
<dbReference type="PROSITE" id="PS50096">
    <property type="entry name" value="IQ"/>
    <property type="match status" value="1"/>
</dbReference>
<reference evidence="2" key="1">
    <citation type="submission" date="2021-01" db="EMBL/GenBank/DDBJ databases">
        <authorList>
            <person name="Corre E."/>
            <person name="Pelletier E."/>
            <person name="Niang G."/>
            <person name="Scheremetjew M."/>
            <person name="Finn R."/>
            <person name="Kale V."/>
            <person name="Holt S."/>
            <person name="Cochrane G."/>
            <person name="Meng A."/>
            <person name="Brown T."/>
            <person name="Cohen L."/>
        </authorList>
    </citation>
    <scope>NUCLEOTIDE SEQUENCE</scope>
    <source>
        <strain evidence="2">UTEX LB 985</strain>
    </source>
</reference>
<evidence type="ECO:0000313" key="2">
    <source>
        <dbReference type="EMBL" id="CAD9465875.1"/>
    </source>
</evidence>
<gene>
    <name evidence="2" type="ORF">CBRE1094_LOCUS21142</name>
</gene>
<dbReference type="AlphaFoldDB" id="A0A7S2GSV1"/>
<evidence type="ECO:0000256" key="1">
    <source>
        <dbReference type="SAM" id="MobiDB-lite"/>
    </source>
</evidence>